<name>A0A830F969_9EURY</name>
<keyword evidence="3" id="KW-1185">Reference proteome</keyword>
<evidence type="ECO:0000313" key="3">
    <source>
        <dbReference type="Proteomes" id="UP000607197"/>
    </source>
</evidence>
<feature type="compositionally biased region" description="Polar residues" evidence="1">
    <location>
        <begin position="146"/>
        <end position="155"/>
    </location>
</feature>
<feature type="compositionally biased region" description="Polar residues" evidence="1">
    <location>
        <begin position="1"/>
        <end position="19"/>
    </location>
</feature>
<organism evidence="2 3">
    <name type="scientific">Halocalculus aciditolerans</name>
    <dbReference type="NCBI Taxonomy" id="1383812"/>
    <lineage>
        <taxon>Archaea</taxon>
        <taxon>Methanobacteriati</taxon>
        <taxon>Methanobacteriota</taxon>
        <taxon>Stenosarchaea group</taxon>
        <taxon>Halobacteria</taxon>
        <taxon>Halobacteriales</taxon>
        <taxon>Halobacteriaceae</taxon>
        <taxon>Halocalculus</taxon>
    </lineage>
</organism>
<evidence type="ECO:0000313" key="2">
    <source>
        <dbReference type="EMBL" id="GGL66909.1"/>
    </source>
</evidence>
<sequence length="192" mass="19977">MTENTQSETAETRSASRASNVEDDVWSRRSYIKYLAPISVAVPVVVEGRTLVGLLRQDFASGGSSYSKPTGVDVGIGGELRPDTPTRETLRNAAISSTSDGERLVLSAGVKNTQQAAYRFSLGAVTTDGGETVEGGGQTDPVSPGGTATVQSTYTLPADATPKSVDTTVTIGGRTSKKTVQLAPLPAAQRNE</sequence>
<reference evidence="2" key="1">
    <citation type="journal article" date="2014" name="Int. J. Syst. Evol. Microbiol.">
        <title>Complete genome sequence of Corynebacterium casei LMG S-19264T (=DSM 44701T), isolated from a smear-ripened cheese.</title>
        <authorList>
            <consortium name="US DOE Joint Genome Institute (JGI-PGF)"/>
            <person name="Walter F."/>
            <person name="Albersmeier A."/>
            <person name="Kalinowski J."/>
            <person name="Ruckert C."/>
        </authorList>
    </citation>
    <scope>NUCLEOTIDE SEQUENCE</scope>
    <source>
        <strain evidence="2">JCM 19596</strain>
    </source>
</reference>
<comment type="caution">
    <text evidence="2">The sequence shown here is derived from an EMBL/GenBank/DDBJ whole genome shotgun (WGS) entry which is preliminary data.</text>
</comment>
<dbReference type="AlphaFoldDB" id="A0A830F969"/>
<dbReference type="EMBL" id="BMPG01000003">
    <property type="protein sequence ID" value="GGL66909.1"/>
    <property type="molecule type" value="Genomic_DNA"/>
</dbReference>
<dbReference type="OrthoDB" id="260973at2157"/>
<dbReference type="Proteomes" id="UP000607197">
    <property type="component" value="Unassembled WGS sequence"/>
</dbReference>
<proteinExistence type="predicted"/>
<evidence type="ECO:0000256" key="1">
    <source>
        <dbReference type="SAM" id="MobiDB-lite"/>
    </source>
</evidence>
<accession>A0A830F969</accession>
<gene>
    <name evidence="2" type="ORF">GCM10009039_26120</name>
</gene>
<reference evidence="2" key="2">
    <citation type="submission" date="2020-09" db="EMBL/GenBank/DDBJ databases">
        <authorList>
            <person name="Sun Q."/>
            <person name="Ohkuma M."/>
        </authorList>
    </citation>
    <scope>NUCLEOTIDE SEQUENCE</scope>
    <source>
        <strain evidence="2">JCM 19596</strain>
    </source>
</reference>
<feature type="region of interest" description="Disordered" evidence="1">
    <location>
        <begin position="1"/>
        <end position="22"/>
    </location>
</feature>
<protein>
    <submittedName>
        <fullName evidence="2">Uncharacterized protein</fullName>
    </submittedName>
</protein>
<dbReference type="RefSeq" id="WP_188979613.1">
    <property type="nucleotide sequence ID" value="NZ_BMPG01000003.1"/>
</dbReference>
<feature type="region of interest" description="Disordered" evidence="1">
    <location>
        <begin position="129"/>
        <end position="169"/>
    </location>
</feature>